<evidence type="ECO:0000313" key="1">
    <source>
        <dbReference type="EMBL" id="KAF5535582.1"/>
    </source>
</evidence>
<name>A0A8H5MPD9_9HYPO</name>
<reference evidence="1 2" key="1">
    <citation type="submission" date="2020-05" db="EMBL/GenBank/DDBJ databases">
        <title>Identification and distribution of gene clusters putatively required for synthesis of sphingolipid metabolism inhibitors in phylogenetically diverse species of the filamentous fungus Fusarium.</title>
        <authorList>
            <person name="Kim H.-S."/>
            <person name="Busman M."/>
            <person name="Brown D.W."/>
            <person name="Divon H."/>
            <person name="Uhlig S."/>
            <person name="Proctor R.H."/>
        </authorList>
    </citation>
    <scope>NUCLEOTIDE SEQUENCE [LARGE SCALE GENOMIC DNA]</scope>
    <source>
        <strain evidence="1 2">NRRL 25196</strain>
    </source>
</reference>
<dbReference type="EMBL" id="JAAOAO010000590">
    <property type="protein sequence ID" value="KAF5535582.1"/>
    <property type="molecule type" value="Genomic_DNA"/>
</dbReference>
<dbReference type="Proteomes" id="UP000574317">
    <property type="component" value="Unassembled WGS sequence"/>
</dbReference>
<evidence type="ECO:0000313" key="2">
    <source>
        <dbReference type="Proteomes" id="UP000574317"/>
    </source>
</evidence>
<keyword evidence="2" id="KW-1185">Reference proteome</keyword>
<accession>A0A8H5MPD9</accession>
<organism evidence="1 2">
    <name type="scientific">Fusarium napiforme</name>
    <dbReference type="NCBI Taxonomy" id="42672"/>
    <lineage>
        <taxon>Eukaryota</taxon>
        <taxon>Fungi</taxon>
        <taxon>Dikarya</taxon>
        <taxon>Ascomycota</taxon>
        <taxon>Pezizomycotina</taxon>
        <taxon>Sordariomycetes</taxon>
        <taxon>Hypocreomycetidae</taxon>
        <taxon>Hypocreales</taxon>
        <taxon>Nectriaceae</taxon>
        <taxon>Fusarium</taxon>
        <taxon>Fusarium fujikuroi species complex</taxon>
    </lineage>
</organism>
<sequence length="135" mass="15984">MRFGLDEDPGETHRLWEIESFGECDHDWSVEFSIQISNDMQLLIENLDIYSQHLKELEGLPSIRSWEELIPWLVMENTAQPLEISSTRAFKRQLHNGSKKSVLLELGWHEAWTEAQSRRREKVNNRKENTFRADC</sequence>
<proteinExistence type="predicted"/>
<dbReference type="AlphaFoldDB" id="A0A8H5MPD9"/>
<comment type="caution">
    <text evidence="1">The sequence shown here is derived from an EMBL/GenBank/DDBJ whole genome shotgun (WGS) entry which is preliminary data.</text>
</comment>
<protein>
    <submittedName>
        <fullName evidence="1">Uncharacterized protein</fullName>
    </submittedName>
</protein>
<gene>
    <name evidence="1" type="ORF">FNAPI_12015</name>
</gene>